<keyword evidence="1" id="KW-0812">Transmembrane</keyword>
<gene>
    <name evidence="2" type="ORF">A3C87_01090</name>
</gene>
<feature type="transmembrane region" description="Helical" evidence="1">
    <location>
        <begin position="6"/>
        <end position="29"/>
    </location>
</feature>
<sequence>MKKFFTIFFVVLGVIFFTLILAAVVFFIVDPFGLKPMLFGGDATSESATTKDANPLLTESQEKTLQTFGIDPANVPSTITPEQEACFVEKLGEERVAEIKGGDSPTAAEYFKAKDCI</sequence>
<comment type="caution">
    <text evidence="2">The sequence shown here is derived from an EMBL/GenBank/DDBJ whole genome shotgun (WGS) entry which is preliminary data.</text>
</comment>
<evidence type="ECO:0000313" key="3">
    <source>
        <dbReference type="Proteomes" id="UP000176511"/>
    </source>
</evidence>
<proteinExistence type="predicted"/>
<dbReference type="Proteomes" id="UP000176511">
    <property type="component" value="Unassembled WGS sequence"/>
</dbReference>
<keyword evidence="1" id="KW-0472">Membrane</keyword>
<evidence type="ECO:0000256" key="1">
    <source>
        <dbReference type="SAM" id="Phobius"/>
    </source>
</evidence>
<protein>
    <submittedName>
        <fullName evidence="2">Uncharacterized protein</fullName>
    </submittedName>
</protein>
<reference evidence="2 3" key="1">
    <citation type="journal article" date="2016" name="Nat. Commun.">
        <title>Thousands of microbial genomes shed light on interconnected biogeochemical processes in an aquifer system.</title>
        <authorList>
            <person name="Anantharaman K."/>
            <person name="Brown C.T."/>
            <person name="Hug L.A."/>
            <person name="Sharon I."/>
            <person name="Castelle C.J."/>
            <person name="Probst A.J."/>
            <person name="Thomas B.C."/>
            <person name="Singh A."/>
            <person name="Wilkins M.J."/>
            <person name="Karaoz U."/>
            <person name="Brodie E.L."/>
            <person name="Williams K.H."/>
            <person name="Hubbard S.S."/>
            <person name="Banfield J.F."/>
        </authorList>
    </citation>
    <scope>NUCLEOTIDE SEQUENCE [LARGE SCALE GENOMIC DNA]</scope>
</reference>
<evidence type="ECO:0000313" key="2">
    <source>
        <dbReference type="EMBL" id="OGG61311.1"/>
    </source>
</evidence>
<accession>A0A1F6DIT7</accession>
<keyword evidence="1" id="KW-1133">Transmembrane helix</keyword>
<name>A0A1F6DIT7_9BACT</name>
<organism evidence="2 3">
    <name type="scientific">Candidatus Kaiserbacteria bacterium RIFCSPHIGHO2_02_FULL_49_34</name>
    <dbReference type="NCBI Taxonomy" id="1798491"/>
    <lineage>
        <taxon>Bacteria</taxon>
        <taxon>Candidatus Kaiseribacteriota</taxon>
    </lineage>
</organism>
<dbReference type="AlphaFoldDB" id="A0A1F6DIT7"/>
<dbReference type="EMBL" id="MFLE01000020">
    <property type="protein sequence ID" value="OGG61311.1"/>
    <property type="molecule type" value="Genomic_DNA"/>
</dbReference>